<keyword evidence="2" id="KW-1185">Reference proteome</keyword>
<accession>A0ABS7B7L5</accession>
<reference evidence="1 2" key="1">
    <citation type="journal article" date="2013" name="Antonie Van Leeuwenhoek">
        <title>Actinoplanes hulinensis sp. nov., a novel actinomycete isolated from soybean root (Glycine max (L.) Merr).</title>
        <authorList>
            <person name="Shen Y."/>
            <person name="Liu C."/>
            <person name="Wang X."/>
            <person name="Zhao J."/>
            <person name="Jia F."/>
            <person name="Zhang Y."/>
            <person name="Wang L."/>
            <person name="Yang D."/>
            <person name="Xiang W."/>
        </authorList>
    </citation>
    <scope>NUCLEOTIDE SEQUENCE [LARGE SCALE GENOMIC DNA]</scope>
    <source>
        <strain evidence="1 2">NEAU-M9</strain>
    </source>
</reference>
<dbReference type="RefSeq" id="WP_220146265.1">
    <property type="nucleotide sequence ID" value="NZ_JAHXZI010000013.1"/>
</dbReference>
<evidence type="ECO:0000313" key="2">
    <source>
        <dbReference type="Proteomes" id="UP001519863"/>
    </source>
</evidence>
<organism evidence="1 2">
    <name type="scientific">Actinoplanes hulinensis</name>
    <dbReference type="NCBI Taxonomy" id="1144547"/>
    <lineage>
        <taxon>Bacteria</taxon>
        <taxon>Bacillati</taxon>
        <taxon>Actinomycetota</taxon>
        <taxon>Actinomycetes</taxon>
        <taxon>Micromonosporales</taxon>
        <taxon>Micromonosporaceae</taxon>
        <taxon>Actinoplanes</taxon>
    </lineage>
</organism>
<sequence>MDVVELLGRAAALVPADVVNEAGVTAADVREYLDHNEWEVALDLLADLYDGWRPSAQWWDLLIEAAELMWLSDIAAWCHWGRWESVHGVFRAELRLNPPAKGGRSIAIPRPGVLRPLWDTGRRTGAGEPDLRVARIWVEYATELAPGATGSIRLAPLSPADWYDLRPGQEITMHEGMPVVGTATVVEVVAPV</sequence>
<gene>
    <name evidence="1" type="ORF">KZ829_24515</name>
</gene>
<dbReference type="EMBL" id="JAHXZI010000013">
    <property type="protein sequence ID" value="MBW6436912.1"/>
    <property type="molecule type" value="Genomic_DNA"/>
</dbReference>
<comment type="caution">
    <text evidence="1">The sequence shown here is derived from an EMBL/GenBank/DDBJ whole genome shotgun (WGS) entry which is preliminary data.</text>
</comment>
<evidence type="ECO:0000313" key="1">
    <source>
        <dbReference type="EMBL" id="MBW6436912.1"/>
    </source>
</evidence>
<name>A0ABS7B7L5_9ACTN</name>
<proteinExistence type="predicted"/>
<protein>
    <submittedName>
        <fullName evidence="1">Uncharacterized protein</fullName>
    </submittedName>
</protein>
<dbReference type="Proteomes" id="UP001519863">
    <property type="component" value="Unassembled WGS sequence"/>
</dbReference>